<evidence type="ECO:0000313" key="1">
    <source>
        <dbReference type="EMBL" id="ALI56828.1"/>
    </source>
</evidence>
<evidence type="ECO:0000313" key="2">
    <source>
        <dbReference type="Proteomes" id="UP000064920"/>
    </source>
</evidence>
<name>A0A0N9ZJE7_9RHOB</name>
<keyword evidence="2" id="KW-1185">Reference proteome</keyword>
<dbReference type="AlphaFoldDB" id="A0A0N9ZJE7"/>
<reference evidence="1 2" key="1">
    <citation type="submission" date="2015-05" db="EMBL/GenBank/DDBJ databases">
        <authorList>
            <person name="Wang D.B."/>
            <person name="Wang M."/>
        </authorList>
    </citation>
    <scope>NUCLEOTIDE SEQUENCE [LARGE SCALE GENOMIC DNA]</scope>
    <source>
        <strain evidence="1 2">IMCC 12053</strain>
    </source>
</reference>
<dbReference type="PATRIC" id="fig|1397108.4.peg.2946"/>
<accession>A0A0N9ZJE7</accession>
<dbReference type="OrthoDB" id="7865984at2"/>
<organism evidence="1 2">
    <name type="scientific">Celeribacter marinus</name>
    <dbReference type="NCBI Taxonomy" id="1397108"/>
    <lineage>
        <taxon>Bacteria</taxon>
        <taxon>Pseudomonadati</taxon>
        <taxon>Pseudomonadota</taxon>
        <taxon>Alphaproteobacteria</taxon>
        <taxon>Rhodobacterales</taxon>
        <taxon>Roseobacteraceae</taxon>
        <taxon>Celeribacter</taxon>
    </lineage>
</organism>
<gene>
    <name evidence="1" type="ORF">IMCC12053_2881</name>
</gene>
<dbReference type="EMBL" id="CP012023">
    <property type="protein sequence ID" value="ALI56828.1"/>
    <property type="molecule type" value="Genomic_DNA"/>
</dbReference>
<sequence length="113" mass="12353">MQPLIYKAPIVELQINPSKVAVALGDHAELELDAEKRVVVYLLKESRLPFGLGRQSRIRAGLLSPQAADIISPALARDAVLRVRVVEVEPAFVRSTARGSICLSVWGNPNDLE</sequence>
<proteinExistence type="predicted"/>
<dbReference type="RefSeq" id="WP_062220111.1">
    <property type="nucleotide sequence ID" value="NZ_CP012023.1"/>
</dbReference>
<dbReference type="KEGG" id="cmar:IMCC12053_2881"/>
<dbReference type="Proteomes" id="UP000064920">
    <property type="component" value="Chromosome"/>
</dbReference>
<protein>
    <submittedName>
        <fullName evidence="1">Uncharacterized protein</fullName>
    </submittedName>
</protein>